<accession>A0AA39LUA4</accession>
<sequence>MADVDKWIAQLQRLEKLSAADVLSLCNKTREVLVQEPNVVRLSSPLVVSGDIHGQFADLQQLFSLAGHPCANNYVFLGDYVDRGSNSVECISLLMCLKVKFRERFVLLRGNHECRAITAVYGFYDECLSKYSDTNVWKAFVELFDFLPLSAVIDDAILCVHGGLSPYTGSLDAIAAINRFQEIPVAGPLCDLVWSDPDHRLGWNVSQRNVGVTFGEAISREFTHNNGLNFIARAHEAVQQGYEWRHNGHVVTIFSASNYCNSHNEAAFMIFHNLMSFLLYEMGESATFTVCLSPNSLDCPICRTLFEEPIQMACGHTICRRCHSQLLKVHRRAETVACPVCRSPTKTEGRLPVNYILKDIVEQYKRQQNQEWPGEEVRFPCSKCADTVKSDKVLVCKTCTDSVLQKDIVCGHCGFLHLSTHGAHSIVAVRFASAESRRSATKSISEQKKETVKAILRLTEAVEDLHSRLSVAVQGLTSELADFGLAERNVKEAFLPQEHLDGLEADVRRKAEGIKTKAAEMRQRLVELH</sequence>
<dbReference type="InterPro" id="IPR029052">
    <property type="entry name" value="Metallo-depent_PP-like"/>
</dbReference>
<dbReference type="EC" id="3.1.3.16" evidence="8"/>
<evidence type="ECO:0000256" key="7">
    <source>
        <dbReference type="PROSITE-ProRule" id="PRU00175"/>
    </source>
</evidence>
<dbReference type="SUPFAM" id="SSF57850">
    <property type="entry name" value="RING/U-box"/>
    <property type="match status" value="1"/>
</dbReference>
<keyword evidence="5" id="KW-0862">Zinc</keyword>
<dbReference type="Pfam" id="PF15227">
    <property type="entry name" value="zf-C3HC4_4"/>
    <property type="match status" value="1"/>
</dbReference>
<dbReference type="InterPro" id="IPR006186">
    <property type="entry name" value="Ser/Thr-sp_prot-phosphatase"/>
</dbReference>
<evidence type="ECO:0000256" key="6">
    <source>
        <dbReference type="ARBA" id="ARBA00023211"/>
    </source>
</evidence>
<dbReference type="InterPro" id="IPR013083">
    <property type="entry name" value="Znf_RING/FYVE/PHD"/>
</dbReference>
<dbReference type="SMART" id="SM00184">
    <property type="entry name" value="RING"/>
    <property type="match status" value="1"/>
</dbReference>
<dbReference type="GO" id="GO:0008270">
    <property type="term" value="F:zinc ion binding"/>
    <property type="evidence" value="ECO:0007669"/>
    <property type="project" value="UniProtKB-KW"/>
</dbReference>
<protein>
    <recommendedName>
        <fullName evidence="8">Serine/threonine-protein phosphatase</fullName>
        <ecNumber evidence="8">3.1.3.16</ecNumber>
    </recommendedName>
</protein>
<evidence type="ECO:0000256" key="8">
    <source>
        <dbReference type="RuleBase" id="RU004273"/>
    </source>
</evidence>
<dbReference type="PANTHER" id="PTHR45619">
    <property type="entry name" value="SERINE/THREONINE-PROTEIN PHOSPHATASE PP2A-RELATED"/>
    <property type="match status" value="1"/>
</dbReference>
<reference evidence="10" key="1">
    <citation type="submission" date="2023-06" db="EMBL/GenBank/DDBJ databases">
        <title>Genomic analysis of the entomopathogenic nematode Steinernema hermaphroditum.</title>
        <authorList>
            <person name="Schwarz E.M."/>
            <person name="Heppert J.K."/>
            <person name="Baniya A."/>
            <person name="Schwartz H.T."/>
            <person name="Tan C.-H."/>
            <person name="Antoshechkin I."/>
            <person name="Sternberg P.W."/>
            <person name="Goodrich-Blair H."/>
            <person name="Dillman A.R."/>
        </authorList>
    </citation>
    <scope>NUCLEOTIDE SEQUENCE</scope>
    <source>
        <strain evidence="10">PS9179</strain>
        <tissue evidence="10">Whole animal</tissue>
    </source>
</reference>
<keyword evidence="4 8" id="KW-0378">Hydrolase</keyword>
<dbReference type="EMBL" id="JAUCMV010000003">
    <property type="protein sequence ID" value="KAK0409877.1"/>
    <property type="molecule type" value="Genomic_DNA"/>
</dbReference>
<evidence type="ECO:0000256" key="2">
    <source>
        <dbReference type="ARBA" id="ARBA00022723"/>
    </source>
</evidence>
<evidence type="ECO:0000256" key="3">
    <source>
        <dbReference type="ARBA" id="ARBA00022771"/>
    </source>
</evidence>
<evidence type="ECO:0000256" key="4">
    <source>
        <dbReference type="ARBA" id="ARBA00022801"/>
    </source>
</evidence>
<dbReference type="SMART" id="SM00156">
    <property type="entry name" value="PP2Ac"/>
    <property type="match status" value="1"/>
</dbReference>
<evidence type="ECO:0000313" key="10">
    <source>
        <dbReference type="EMBL" id="KAK0409877.1"/>
    </source>
</evidence>
<comment type="caution">
    <text evidence="10">The sequence shown here is derived from an EMBL/GenBank/DDBJ whole genome shotgun (WGS) entry which is preliminary data.</text>
</comment>
<dbReference type="Pfam" id="PF00149">
    <property type="entry name" value="Metallophos"/>
    <property type="match status" value="1"/>
</dbReference>
<evidence type="ECO:0000256" key="1">
    <source>
        <dbReference type="ARBA" id="ARBA00001936"/>
    </source>
</evidence>
<keyword evidence="2" id="KW-0479">Metal-binding</keyword>
<dbReference type="PROSITE" id="PS50089">
    <property type="entry name" value="ZF_RING_2"/>
    <property type="match status" value="1"/>
</dbReference>
<keyword evidence="3 7" id="KW-0863">Zinc-finger</keyword>
<dbReference type="AlphaFoldDB" id="A0AA39LUA4"/>
<dbReference type="Gene3D" id="3.30.40.10">
    <property type="entry name" value="Zinc/RING finger domain, C3HC4 (zinc finger)"/>
    <property type="match status" value="1"/>
</dbReference>
<feature type="domain" description="RING-type" evidence="9">
    <location>
        <begin position="299"/>
        <end position="342"/>
    </location>
</feature>
<keyword evidence="6" id="KW-0464">Manganese</keyword>
<dbReference type="InterPro" id="IPR047129">
    <property type="entry name" value="PPA2-like"/>
</dbReference>
<evidence type="ECO:0000256" key="5">
    <source>
        <dbReference type="ARBA" id="ARBA00022833"/>
    </source>
</evidence>
<proteinExistence type="inferred from homology"/>
<dbReference type="InterPro" id="IPR004843">
    <property type="entry name" value="Calcineurin-like_PHP"/>
</dbReference>
<comment type="catalytic activity">
    <reaction evidence="8">
        <text>O-phospho-L-threonyl-[protein] + H2O = L-threonyl-[protein] + phosphate</text>
        <dbReference type="Rhea" id="RHEA:47004"/>
        <dbReference type="Rhea" id="RHEA-COMP:11060"/>
        <dbReference type="Rhea" id="RHEA-COMP:11605"/>
        <dbReference type="ChEBI" id="CHEBI:15377"/>
        <dbReference type="ChEBI" id="CHEBI:30013"/>
        <dbReference type="ChEBI" id="CHEBI:43474"/>
        <dbReference type="ChEBI" id="CHEBI:61977"/>
        <dbReference type="EC" id="3.1.3.16"/>
    </reaction>
</comment>
<dbReference type="GO" id="GO:0004722">
    <property type="term" value="F:protein serine/threonine phosphatase activity"/>
    <property type="evidence" value="ECO:0007669"/>
    <property type="project" value="UniProtKB-EC"/>
</dbReference>
<gene>
    <name evidence="10" type="ORF">QR680_004813</name>
</gene>
<name>A0AA39LUA4_9BILA</name>
<keyword evidence="11" id="KW-1185">Reference proteome</keyword>
<evidence type="ECO:0000259" key="9">
    <source>
        <dbReference type="PROSITE" id="PS50089"/>
    </source>
</evidence>
<organism evidence="10 11">
    <name type="scientific">Steinernema hermaphroditum</name>
    <dbReference type="NCBI Taxonomy" id="289476"/>
    <lineage>
        <taxon>Eukaryota</taxon>
        <taxon>Metazoa</taxon>
        <taxon>Ecdysozoa</taxon>
        <taxon>Nematoda</taxon>
        <taxon>Chromadorea</taxon>
        <taxon>Rhabditida</taxon>
        <taxon>Tylenchina</taxon>
        <taxon>Panagrolaimomorpha</taxon>
        <taxon>Strongyloidoidea</taxon>
        <taxon>Steinernematidae</taxon>
        <taxon>Steinernema</taxon>
    </lineage>
</organism>
<dbReference type="SUPFAM" id="SSF56300">
    <property type="entry name" value="Metallo-dependent phosphatases"/>
    <property type="match status" value="1"/>
</dbReference>
<dbReference type="InterPro" id="IPR001841">
    <property type="entry name" value="Znf_RING"/>
</dbReference>
<dbReference type="PRINTS" id="PR00114">
    <property type="entry name" value="STPHPHTASE"/>
</dbReference>
<dbReference type="PROSITE" id="PS00125">
    <property type="entry name" value="SER_THR_PHOSPHATASE"/>
    <property type="match status" value="1"/>
</dbReference>
<comment type="cofactor">
    <cofactor evidence="1">
        <name>Mn(2+)</name>
        <dbReference type="ChEBI" id="CHEBI:29035"/>
    </cofactor>
</comment>
<evidence type="ECO:0000313" key="11">
    <source>
        <dbReference type="Proteomes" id="UP001175271"/>
    </source>
</evidence>
<dbReference type="Proteomes" id="UP001175271">
    <property type="component" value="Unassembled WGS sequence"/>
</dbReference>
<dbReference type="Gene3D" id="3.60.21.10">
    <property type="match status" value="1"/>
</dbReference>
<comment type="similarity">
    <text evidence="8">Belongs to the PPP phosphatase family.</text>
</comment>